<evidence type="ECO:0000313" key="3">
    <source>
        <dbReference type="Proteomes" id="UP000010878"/>
    </source>
</evidence>
<dbReference type="GeneID" id="14403094"/>
<dbReference type="OrthoDB" id="204348at2157"/>
<dbReference type="HOGENOM" id="CLU_110566_0_0_2"/>
<proteinExistence type="predicted"/>
<dbReference type="EMBL" id="CP003929">
    <property type="protein sequence ID" value="AGB38468.1"/>
    <property type="molecule type" value="Genomic_DNA"/>
</dbReference>
<dbReference type="Proteomes" id="UP000010878">
    <property type="component" value="Chromosome"/>
</dbReference>
<gene>
    <name evidence="2" type="ORF">Natoc_2707</name>
</gene>
<protein>
    <submittedName>
        <fullName evidence="2">Uncharacterized protein</fullName>
    </submittedName>
</protein>
<evidence type="ECO:0000256" key="1">
    <source>
        <dbReference type="SAM" id="MobiDB-lite"/>
    </source>
</evidence>
<dbReference type="RefSeq" id="WP_015321908.1">
    <property type="nucleotide sequence ID" value="NC_019974.1"/>
</dbReference>
<dbReference type="KEGG" id="nou:Natoc_2707"/>
<sequence>MSDTSWTDRIVGERMTVDQEFSQRVQDSRFSSQQWSLIMTATEFEIEDADDPEQARIVANTEKVDQIIPELENVDQQMGAMGGQGGGGGASSSSGGVLDSILGALGLGEDGGDDRAEKLRAAEQLTQEYAEQLQTQLESKGRWESVRQAAADG</sequence>
<keyword evidence="3" id="KW-1185">Reference proteome</keyword>
<dbReference type="InterPro" id="IPR043821">
    <property type="entry name" value="DUF5799"/>
</dbReference>
<evidence type="ECO:0000313" key="2">
    <source>
        <dbReference type="EMBL" id="AGB38468.1"/>
    </source>
</evidence>
<name>L0K2Y2_9EURY</name>
<dbReference type="AlphaFoldDB" id="L0K2Y2"/>
<reference evidence="2 3" key="1">
    <citation type="submission" date="2012-11" db="EMBL/GenBank/DDBJ databases">
        <title>FINISHED of Natronococcus occultus SP4, DSM 3396.</title>
        <authorList>
            <consortium name="DOE Joint Genome Institute"/>
            <person name="Eisen J."/>
            <person name="Huntemann M."/>
            <person name="Wei C.-L."/>
            <person name="Han J."/>
            <person name="Detter J.C."/>
            <person name="Han C."/>
            <person name="Tapia R."/>
            <person name="Chen A."/>
            <person name="Kyrpides N."/>
            <person name="Mavromatis K."/>
            <person name="Markowitz V."/>
            <person name="Szeto E."/>
            <person name="Ivanova N."/>
            <person name="Mikhailova N."/>
            <person name="Ovchinnikova G."/>
            <person name="Pagani I."/>
            <person name="Pati A."/>
            <person name="Goodwin L."/>
            <person name="Nordberg H.P."/>
            <person name="Cantor M.N."/>
            <person name="Hua S.X."/>
            <person name="Woyke T."/>
            <person name="Eisen J."/>
            <person name="Klenk H.-P."/>
            <person name="Klenk H.-P."/>
        </authorList>
    </citation>
    <scope>NUCLEOTIDE SEQUENCE [LARGE SCALE GENOMIC DNA]</scope>
    <source>
        <strain evidence="2 3">SP4</strain>
    </source>
</reference>
<dbReference type="eggNOG" id="arCOG04569">
    <property type="taxonomic scope" value="Archaea"/>
</dbReference>
<organism evidence="2 3">
    <name type="scientific">Natronococcus occultus SP4</name>
    <dbReference type="NCBI Taxonomy" id="694430"/>
    <lineage>
        <taxon>Archaea</taxon>
        <taxon>Methanobacteriati</taxon>
        <taxon>Methanobacteriota</taxon>
        <taxon>Stenosarchaea group</taxon>
        <taxon>Halobacteria</taxon>
        <taxon>Halobacteriales</taxon>
        <taxon>Natrialbaceae</taxon>
        <taxon>Natronococcus</taxon>
    </lineage>
</organism>
<dbReference type="Pfam" id="PF19113">
    <property type="entry name" value="DUF5799"/>
    <property type="match status" value="1"/>
</dbReference>
<feature type="region of interest" description="Disordered" evidence="1">
    <location>
        <begin position="132"/>
        <end position="153"/>
    </location>
</feature>
<accession>L0K2Y2</accession>